<keyword evidence="4" id="KW-1185">Reference proteome</keyword>
<dbReference type="OrthoDB" id="9781958at2"/>
<evidence type="ECO:0000313" key="3">
    <source>
        <dbReference type="EMBL" id="KSU85435.1"/>
    </source>
</evidence>
<dbReference type="Pfam" id="PF12840">
    <property type="entry name" value="HTH_20"/>
    <property type="match status" value="1"/>
</dbReference>
<dbReference type="GO" id="GO:0003677">
    <property type="term" value="F:DNA binding"/>
    <property type="evidence" value="ECO:0007669"/>
    <property type="project" value="UniProtKB-KW"/>
</dbReference>
<dbReference type="GO" id="GO:0003700">
    <property type="term" value="F:DNA-binding transcription factor activity"/>
    <property type="evidence" value="ECO:0007669"/>
    <property type="project" value="InterPro"/>
</dbReference>
<dbReference type="RefSeq" id="WP_061970294.1">
    <property type="nucleotide sequence ID" value="NZ_FMAV01000001.1"/>
</dbReference>
<sequence length="302" mass="34108">MRVLHLTLEEALAVSKALGNQQRMEMLSVLTEGPKNVNDLAERLEIPFSTAAVNIKKLEEAGLIATEIVPGRGSQKVSSKRFDRIVIDLASKKEAPEKFITLEMPIGNYVQCEVEPTCGLASENGIISIIDDQRSFFEPERKDAQIIWFRAGFLEYHFPNRVPYGSKVEEISLSVEMCSEAPYHKLDWPSDITCWINGIEIGTWTSPSDFGGERGFLTPSWWEDHNTQYGMLKQWKVNESGSFVDSLKISDHTVQTLQLEEKPYVSVTFGVKRDAEKVGGLNIFGSKFGNYEQDLLMKIKYS</sequence>
<dbReference type="Proteomes" id="UP000054099">
    <property type="component" value="Unassembled WGS sequence"/>
</dbReference>
<evidence type="ECO:0000256" key="1">
    <source>
        <dbReference type="ARBA" id="ARBA00023125"/>
    </source>
</evidence>
<dbReference type="Gene3D" id="1.10.10.10">
    <property type="entry name" value="Winged helix-like DNA-binding domain superfamily/Winged helix DNA-binding domain"/>
    <property type="match status" value="1"/>
</dbReference>
<evidence type="ECO:0000259" key="2">
    <source>
        <dbReference type="SMART" id="SM00418"/>
    </source>
</evidence>
<dbReference type="SUPFAM" id="SSF46785">
    <property type="entry name" value="Winged helix' DNA-binding domain"/>
    <property type="match status" value="1"/>
</dbReference>
<feature type="domain" description="HTH arsR-type" evidence="2">
    <location>
        <begin position="13"/>
        <end position="91"/>
    </location>
</feature>
<comment type="caution">
    <text evidence="3">The sequence shown here is derived from an EMBL/GenBank/DDBJ whole genome shotgun (WGS) entry which is preliminary data.</text>
</comment>
<dbReference type="InterPro" id="IPR011991">
    <property type="entry name" value="ArsR-like_HTH"/>
</dbReference>
<reference evidence="3 4" key="1">
    <citation type="journal article" date="2014" name="Antonie Van Leeuwenhoek">
        <title>Fictibacillus enclensis sp. nov., isolated from marine sediment.</title>
        <authorList>
            <person name="Dastager S.G."/>
            <person name="Mawlankar R."/>
            <person name="Srinivasan K."/>
            <person name="Tang S.K."/>
            <person name="Lee J.C."/>
            <person name="Ramana V.V."/>
            <person name="Shouche Y.S."/>
        </authorList>
    </citation>
    <scope>NUCLEOTIDE SEQUENCE [LARGE SCALE GENOMIC DNA]</scope>
    <source>
        <strain evidence="3 4">NIO-1003</strain>
    </source>
</reference>
<keyword evidence="1" id="KW-0238">DNA-binding</keyword>
<evidence type="ECO:0000313" key="4">
    <source>
        <dbReference type="Proteomes" id="UP000054099"/>
    </source>
</evidence>
<name>A0A0V8JEH8_9BACL</name>
<proteinExistence type="predicted"/>
<dbReference type="InterPro" id="IPR001845">
    <property type="entry name" value="HTH_ArsR_DNA-bd_dom"/>
</dbReference>
<accession>A0A0V8JEH8</accession>
<dbReference type="InterPro" id="IPR036390">
    <property type="entry name" value="WH_DNA-bd_sf"/>
</dbReference>
<protein>
    <submittedName>
        <fullName evidence="3">ArsR family transcriptional regulator</fullName>
    </submittedName>
</protein>
<gene>
    <name evidence="3" type="ORF">AS030_08000</name>
</gene>
<organism evidence="3 4">
    <name type="scientific">Fictibacillus enclensis</name>
    <dbReference type="NCBI Taxonomy" id="1017270"/>
    <lineage>
        <taxon>Bacteria</taxon>
        <taxon>Bacillati</taxon>
        <taxon>Bacillota</taxon>
        <taxon>Bacilli</taxon>
        <taxon>Bacillales</taxon>
        <taxon>Fictibacillaceae</taxon>
        <taxon>Fictibacillus</taxon>
    </lineage>
</organism>
<dbReference type="EMBL" id="LNQN01000001">
    <property type="protein sequence ID" value="KSU85435.1"/>
    <property type="molecule type" value="Genomic_DNA"/>
</dbReference>
<dbReference type="CDD" id="cd00090">
    <property type="entry name" value="HTH_ARSR"/>
    <property type="match status" value="1"/>
</dbReference>
<dbReference type="AlphaFoldDB" id="A0A0V8JEH8"/>
<dbReference type="SMART" id="SM00418">
    <property type="entry name" value="HTH_ARSR"/>
    <property type="match status" value="1"/>
</dbReference>
<dbReference type="InterPro" id="IPR036388">
    <property type="entry name" value="WH-like_DNA-bd_sf"/>
</dbReference>